<evidence type="ECO:0000256" key="11">
    <source>
        <dbReference type="SAM" id="Phobius"/>
    </source>
</evidence>
<proteinExistence type="predicted"/>
<keyword evidence="6" id="KW-0805">Transcription regulation</keyword>
<dbReference type="Gene3D" id="3.30.565.10">
    <property type="entry name" value="Histidine kinase-like ATPase, C-terminal domain"/>
    <property type="match status" value="1"/>
</dbReference>
<keyword evidence="8" id="KW-0804">Transcription</keyword>
<dbReference type="PANTHER" id="PTHR43547">
    <property type="entry name" value="TWO-COMPONENT HISTIDINE KINASE"/>
    <property type="match status" value="1"/>
</dbReference>
<evidence type="ECO:0000256" key="5">
    <source>
        <dbReference type="ARBA" id="ARBA00022777"/>
    </source>
</evidence>
<comment type="caution">
    <text evidence="15">The sequence shown here is derived from an EMBL/GenBank/DDBJ whole genome shotgun (WGS) entry which is preliminary data.</text>
</comment>
<keyword evidence="10" id="KW-0802">TPR repeat</keyword>
<organism evidence="15 16">
    <name type="scientific">Porphyromonas gingivicanis</name>
    <dbReference type="NCBI Taxonomy" id="266762"/>
    <lineage>
        <taxon>Bacteria</taxon>
        <taxon>Pseudomonadati</taxon>
        <taxon>Bacteroidota</taxon>
        <taxon>Bacteroidia</taxon>
        <taxon>Bacteroidales</taxon>
        <taxon>Porphyromonadaceae</taxon>
        <taxon>Porphyromonas</taxon>
    </lineage>
</organism>
<dbReference type="Pfam" id="PF12833">
    <property type="entry name" value="HTH_18"/>
    <property type="match status" value="1"/>
</dbReference>
<dbReference type="eggNOG" id="COG0457">
    <property type="taxonomic scope" value="Bacteria"/>
</dbReference>
<dbReference type="SUPFAM" id="SSF47384">
    <property type="entry name" value="Homodimeric domain of signal transducing histidine kinase"/>
    <property type="match status" value="1"/>
</dbReference>
<keyword evidence="16" id="KW-1185">Reference proteome</keyword>
<keyword evidence="3 9" id="KW-0597">Phosphoprotein</keyword>
<dbReference type="PROSITE" id="PS00041">
    <property type="entry name" value="HTH_ARAC_FAMILY_1"/>
    <property type="match status" value="1"/>
</dbReference>
<evidence type="ECO:0000256" key="8">
    <source>
        <dbReference type="ARBA" id="ARBA00023163"/>
    </source>
</evidence>
<feature type="domain" description="Response regulatory" evidence="14">
    <location>
        <begin position="688"/>
        <end position="803"/>
    </location>
</feature>
<dbReference type="InterPro" id="IPR003594">
    <property type="entry name" value="HATPase_dom"/>
</dbReference>
<evidence type="ECO:0000256" key="1">
    <source>
        <dbReference type="ARBA" id="ARBA00000085"/>
    </source>
</evidence>
<dbReference type="SUPFAM" id="SSF55874">
    <property type="entry name" value="ATPase domain of HSP90 chaperone/DNA topoisomerase II/histidine kinase"/>
    <property type="match status" value="1"/>
</dbReference>
<comment type="catalytic activity">
    <reaction evidence="1">
        <text>ATP + protein L-histidine = ADP + protein N-phospho-L-histidine.</text>
        <dbReference type="EC" id="2.7.13.3"/>
    </reaction>
</comment>
<dbReference type="CDD" id="cd00082">
    <property type="entry name" value="HisKA"/>
    <property type="match status" value="1"/>
</dbReference>
<keyword evidence="11" id="KW-1133">Transmembrane helix</keyword>
<dbReference type="Gene3D" id="1.25.40.10">
    <property type="entry name" value="Tetratricopeptide repeat domain"/>
    <property type="match status" value="2"/>
</dbReference>
<dbReference type="Pfam" id="PF02518">
    <property type="entry name" value="HATPase_c"/>
    <property type="match status" value="1"/>
</dbReference>
<dbReference type="InterPro" id="IPR004358">
    <property type="entry name" value="Sig_transdc_His_kin-like_C"/>
</dbReference>
<dbReference type="OrthoDB" id="9797097at2"/>
<evidence type="ECO:0000256" key="9">
    <source>
        <dbReference type="PROSITE-ProRule" id="PRU00169"/>
    </source>
</evidence>
<dbReference type="PANTHER" id="PTHR43547:SF2">
    <property type="entry name" value="HYBRID SIGNAL TRANSDUCTION HISTIDINE KINASE C"/>
    <property type="match status" value="1"/>
</dbReference>
<accession>A0A0A2G798</accession>
<dbReference type="InterPro" id="IPR011990">
    <property type="entry name" value="TPR-like_helical_dom_sf"/>
</dbReference>
<gene>
    <name evidence="15" type="ORF">HQ36_01520</name>
</gene>
<evidence type="ECO:0000259" key="14">
    <source>
        <dbReference type="PROSITE" id="PS50110"/>
    </source>
</evidence>
<dbReference type="GO" id="GO:0043565">
    <property type="term" value="F:sequence-specific DNA binding"/>
    <property type="evidence" value="ECO:0007669"/>
    <property type="project" value="InterPro"/>
</dbReference>
<dbReference type="Gene3D" id="1.10.287.130">
    <property type="match status" value="1"/>
</dbReference>
<evidence type="ECO:0000256" key="7">
    <source>
        <dbReference type="ARBA" id="ARBA00023125"/>
    </source>
</evidence>
<name>A0A0A2G798_9PORP</name>
<dbReference type="SMART" id="SM00342">
    <property type="entry name" value="HTH_ARAC"/>
    <property type="match status" value="1"/>
</dbReference>
<evidence type="ECO:0000256" key="2">
    <source>
        <dbReference type="ARBA" id="ARBA00012438"/>
    </source>
</evidence>
<dbReference type="InterPro" id="IPR003661">
    <property type="entry name" value="HisK_dim/P_dom"/>
</dbReference>
<evidence type="ECO:0000313" key="15">
    <source>
        <dbReference type="EMBL" id="KGN99163.1"/>
    </source>
</evidence>
<dbReference type="InterPro" id="IPR001789">
    <property type="entry name" value="Sig_transdc_resp-reg_receiver"/>
</dbReference>
<keyword evidence="5" id="KW-0418">Kinase</keyword>
<dbReference type="GO" id="GO:0003700">
    <property type="term" value="F:DNA-binding transcription factor activity"/>
    <property type="evidence" value="ECO:0007669"/>
    <property type="project" value="InterPro"/>
</dbReference>
<evidence type="ECO:0000256" key="10">
    <source>
        <dbReference type="PROSITE-ProRule" id="PRU00339"/>
    </source>
</evidence>
<dbReference type="InterPro" id="IPR036097">
    <property type="entry name" value="HisK_dim/P_sf"/>
</dbReference>
<feature type="domain" description="Histidine kinase" evidence="13">
    <location>
        <begin position="435"/>
        <end position="649"/>
    </location>
</feature>
<feature type="modified residue" description="4-aspartylphosphate" evidence="9">
    <location>
        <position position="736"/>
    </location>
</feature>
<evidence type="ECO:0000256" key="6">
    <source>
        <dbReference type="ARBA" id="ARBA00023015"/>
    </source>
</evidence>
<feature type="transmembrane region" description="Helical" evidence="11">
    <location>
        <begin position="389"/>
        <end position="411"/>
    </location>
</feature>
<keyword evidence="11" id="KW-0812">Transmembrane</keyword>
<dbReference type="eggNOG" id="COG2205">
    <property type="taxonomic scope" value="Bacteria"/>
</dbReference>
<dbReference type="InterPro" id="IPR018060">
    <property type="entry name" value="HTH_AraC"/>
</dbReference>
<dbReference type="SMART" id="SM00388">
    <property type="entry name" value="HisKA"/>
    <property type="match status" value="1"/>
</dbReference>
<feature type="repeat" description="TPR" evidence="10">
    <location>
        <begin position="195"/>
        <end position="228"/>
    </location>
</feature>
<evidence type="ECO:0000256" key="4">
    <source>
        <dbReference type="ARBA" id="ARBA00022679"/>
    </source>
</evidence>
<dbReference type="Pfam" id="PF00512">
    <property type="entry name" value="HisKA"/>
    <property type="match status" value="1"/>
</dbReference>
<dbReference type="STRING" id="266762.HQ36_01520"/>
<dbReference type="InterPro" id="IPR041617">
    <property type="entry name" value="TPR_MalT"/>
</dbReference>
<dbReference type="AlphaFoldDB" id="A0A0A2G798"/>
<dbReference type="InterPro" id="IPR036890">
    <property type="entry name" value="HATPase_C_sf"/>
</dbReference>
<feature type="domain" description="HTH araC/xylS-type" evidence="12">
    <location>
        <begin position="837"/>
        <end position="937"/>
    </location>
</feature>
<dbReference type="InterPro" id="IPR005467">
    <property type="entry name" value="His_kinase_dom"/>
</dbReference>
<protein>
    <recommendedName>
        <fullName evidence="2">histidine kinase</fullName>
        <ecNumber evidence="2">2.7.13.3</ecNumber>
    </recommendedName>
</protein>
<dbReference type="Pfam" id="PF17874">
    <property type="entry name" value="TPR_MalT"/>
    <property type="match status" value="1"/>
</dbReference>
<keyword evidence="7" id="KW-0238">DNA-binding</keyword>
<evidence type="ECO:0000259" key="12">
    <source>
        <dbReference type="PROSITE" id="PS01124"/>
    </source>
</evidence>
<keyword evidence="11" id="KW-0472">Membrane</keyword>
<dbReference type="InterPro" id="IPR009057">
    <property type="entry name" value="Homeodomain-like_sf"/>
</dbReference>
<dbReference type="SMART" id="SM00028">
    <property type="entry name" value="TPR"/>
    <property type="match status" value="6"/>
</dbReference>
<dbReference type="PRINTS" id="PR00344">
    <property type="entry name" value="BCTRLSENSOR"/>
</dbReference>
<dbReference type="Pfam" id="PF00072">
    <property type="entry name" value="Response_reg"/>
    <property type="match status" value="1"/>
</dbReference>
<dbReference type="SMART" id="SM00448">
    <property type="entry name" value="REC"/>
    <property type="match status" value="1"/>
</dbReference>
<dbReference type="EMBL" id="JQZW01000002">
    <property type="protein sequence ID" value="KGN99163.1"/>
    <property type="molecule type" value="Genomic_DNA"/>
</dbReference>
<dbReference type="PROSITE" id="PS01124">
    <property type="entry name" value="HTH_ARAC_FAMILY_2"/>
    <property type="match status" value="1"/>
</dbReference>
<evidence type="ECO:0000256" key="3">
    <source>
        <dbReference type="ARBA" id="ARBA00022553"/>
    </source>
</evidence>
<keyword evidence="4" id="KW-0808">Transferase</keyword>
<dbReference type="Proteomes" id="UP000030134">
    <property type="component" value="Unassembled WGS sequence"/>
</dbReference>
<dbReference type="GO" id="GO:0000155">
    <property type="term" value="F:phosphorelay sensor kinase activity"/>
    <property type="evidence" value="ECO:0007669"/>
    <property type="project" value="InterPro"/>
</dbReference>
<feature type="repeat" description="TPR" evidence="10">
    <location>
        <begin position="155"/>
        <end position="188"/>
    </location>
</feature>
<dbReference type="Gene3D" id="1.10.10.60">
    <property type="entry name" value="Homeodomain-like"/>
    <property type="match status" value="2"/>
</dbReference>
<dbReference type="InterPro" id="IPR018062">
    <property type="entry name" value="HTH_AraC-typ_CS"/>
</dbReference>
<evidence type="ECO:0000313" key="16">
    <source>
        <dbReference type="Proteomes" id="UP000030134"/>
    </source>
</evidence>
<dbReference type="InterPro" id="IPR019734">
    <property type="entry name" value="TPR_rpt"/>
</dbReference>
<dbReference type="SUPFAM" id="SSF46689">
    <property type="entry name" value="Homeodomain-like"/>
    <property type="match status" value="1"/>
</dbReference>
<dbReference type="RefSeq" id="WP_036882827.1">
    <property type="nucleotide sequence ID" value="NZ_JQZW01000002.1"/>
</dbReference>
<sequence>MDVSDRGVFFYWWLPIFFFLLLPSCAKKQQVISTEERRAVDSVIRSQKGCDELEALQKKWEDEGNLLGSLSVLREWGKKLRDESRFDEALKVHSKGLMLAEQLNDTLEMVQALNNIGTNYRRLGVLDVATEYHYKAWKLSEEHSDTSYMAKKNEVISLNGLGNIYMTLGNYERADSAFRKALRGEEILKSTIGKAINYANIGAVFELQGQVDSAWVYYRRSMELNQKANNTLGISLCYIYFGHLYEESEDYLSANEAYRAAYQLMVASKDEWHALNTLIAMARISYKMGQFDQAEAYLVQARQTAQKINSIAHLSDIYDLYFLMYKKRGDYRKALEYHERATLYADSVVDVKKMNQIQNVSVSLERNRERQKMRLAEQEYKEERTVRRVGFAISFMVILILLLLLSMMWYISRSRARNHRLLKKLNSMRESFFTNVTHEFRTPLTLILGESKDLQTKCHTRPEIEHSAQIIERQGNNLLQLINQLLDISKVKSSVGDPDWRRGDVCTYLSMIVDSYREYAHRHSIELDFVAHESIEIDFVPDYTSKLINNLLSNALKFTPEQGKITVSVWKKEQSCFLVVADTGIGIAEEDIEHLFEPFFQIVGGHDNTGTGIGLALVKQIVDSVGGSISVESVLGKGTTFTIQLPIHHGSGHHAIFSYEEHHNMPLLPKEVVETTDDCSEEDDGKTRVLIIEDNSDIASYIGSRFGDEYAIYYAANGRLGIEKAEETIPDIIITDLMMPEMDGVEVCRHIRHSELTNHIPIIVITAKVNEEDRINVLKEGADAFLEKPFNDEELRVRVDKLLEQRRLLREKYAQPLEESGEEPDALEIEENKKFLSKMITCIYVLMESGQMDIPMLAERLCLSTRQLHRKVTALTGETPASYTMHVRMRRAKQLLEMHPEWSVREVALKCGFDEPSNFTRNFRKLYGISPKQYGRHEE</sequence>
<dbReference type="SUPFAM" id="SSF52172">
    <property type="entry name" value="CheY-like"/>
    <property type="match status" value="1"/>
</dbReference>
<dbReference type="InterPro" id="IPR011006">
    <property type="entry name" value="CheY-like_superfamily"/>
</dbReference>
<dbReference type="PROSITE" id="PS50005">
    <property type="entry name" value="TPR"/>
    <property type="match status" value="2"/>
</dbReference>
<dbReference type="PROSITE" id="PS50110">
    <property type="entry name" value="RESPONSE_REGULATORY"/>
    <property type="match status" value="1"/>
</dbReference>
<dbReference type="EC" id="2.7.13.3" evidence="2"/>
<dbReference type="SMART" id="SM00387">
    <property type="entry name" value="HATPase_c"/>
    <property type="match status" value="1"/>
</dbReference>
<dbReference type="FunFam" id="3.30.565.10:FF:000006">
    <property type="entry name" value="Sensor histidine kinase WalK"/>
    <property type="match status" value="1"/>
</dbReference>
<dbReference type="SUPFAM" id="SSF48452">
    <property type="entry name" value="TPR-like"/>
    <property type="match status" value="2"/>
</dbReference>
<evidence type="ECO:0000259" key="13">
    <source>
        <dbReference type="PROSITE" id="PS50109"/>
    </source>
</evidence>
<dbReference type="Gene3D" id="3.40.50.2300">
    <property type="match status" value="1"/>
</dbReference>
<reference evidence="15 16" key="1">
    <citation type="submission" date="2014-08" db="EMBL/GenBank/DDBJ databases">
        <title>Porphyromonas gingivicanis strain:COT-022_OH1391 Genome sequencing.</title>
        <authorList>
            <person name="Wallis C."/>
            <person name="Deusch O."/>
            <person name="O'Flynn C."/>
            <person name="Davis I."/>
            <person name="Jospin G."/>
            <person name="Darling A.E."/>
            <person name="Coil D.A."/>
            <person name="Alexiev A."/>
            <person name="Horsfall A."/>
            <person name="Kirkwood N."/>
            <person name="Harris S."/>
            <person name="Eisen J.A."/>
        </authorList>
    </citation>
    <scope>NUCLEOTIDE SEQUENCE [LARGE SCALE GENOMIC DNA]</scope>
    <source>
        <strain evidence="16">COT-022 OH1391</strain>
    </source>
</reference>
<dbReference type="eggNOG" id="COG0745">
    <property type="taxonomic scope" value="Bacteria"/>
</dbReference>
<dbReference type="PROSITE" id="PS50109">
    <property type="entry name" value="HIS_KIN"/>
    <property type="match status" value="1"/>
</dbReference>